<comment type="caution">
    <text evidence="3">The sequence shown here is derived from an EMBL/GenBank/DDBJ whole genome shotgun (WGS) entry which is preliminary data.</text>
</comment>
<evidence type="ECO:0000256" key="1">
    <source>
        <dbReference type="SAM" id="SignalP"/>
    </source>
</evidence>
<dbReference type="PROSITE" id="PS50927">
    <property type="entry name" value="BULB_LECTIN"/>
    <property type="match status" value="1"/>
</dbReference>
<dbReference type="InterPro" id="IPR001480">
    <property type="entry name" value="Bulb-type_lectin_dom"/>
</dbReference>
<feature type="domain" description="Bulb-type lectin" evidence="2">
    <location>
        <begin position="19"/>
        <end position="99"/>
    </location>
</feature>
<dbReference type="SMART" id="SM00108">
    <property type="entry name" value="B_lectin"/>
    <property type="match status" value="1"/>
</dbReference>
<evidence type="ECO:0000259" key="2">
    <source>
        <dbReference type="PROSITE" id="PS50927"/>
    </source>
</evidence>
<dbReference type="InterPro" id="IPR036426">
    <property type="entry name" value="Bulb-type_lectin_dom_sf"/>
</dbReference>
<protein>
    <recommendedName>
        <fullName evidence="2">Bulb-type lectin domain-containing protein</fullName>
    </recommendedName>
</protein>
<proteinExistence type="predicted"/>
<keyword evidence="4" id="KW-1185">Reference proteome</keyword>
<dbReference type="Gene3D" id="2.90.10.10">
    <property type="entry name" value="Bulb-type lectin domain"/>
    <property type="match status" value="1"/>
</dbReference>
<dbReference type="Proteomes" id="UP000734854">
    <property type="component" value="Unassembled WGS sequence"/>
</dbReference>
<dbReference type="EMBL" id="JACMSC010000018">
    <property type="protein sequence ID" value="KAG6476865.1"/>
    <property type="molecule type" value="Genomic_DNA"/>
</dbReference>
<sequence>MLSAAALLLGVVMPFSTANNVLSSGDTMNTGQSLTRGAYTFTIQSDCNLVLSDNGRAVWSSGTYNRGHNCILHMQTDDDLVIYSSGRAVWASQTSGPQG</sequence>
<dbReference type="GO" id="GO:0051707">
    <property type="term" value="P:response to other organism"/>
    <property type="evidence" value="ECO:0007669"/>
    <property type="project" value="UniProtKB-ARBA"/>
</dbReference>
<reference evidence="3 4" key="1">
    <citation type="submission" date="2020-08" db="EMBL/GenBank/DDBJ databases">
        <title>Plant Genome Project.</title>
        <authorList>
            <person name="Zhang R.-G."/>
        </authorList>
    </citation>
    <scope>NUCLEOTIDE SEQUENCE [LARGE SCALE GENOMIC DNA]</scope>
    <source>
        <tissue evidence="3">Rhizome</tissue>
    </source>
</reference>
<gene>
    <name evidence="3" type="ORF">ZIOFF_066113</name>
</gene>
<evidence type="ECO:0000313" key="3">
    <source>
        <dbReference type="EMBL" id="KAG6476865.1"/>
    </source>
</evidence>
<evidence type="ECO:0000313" key="4">
    <source>
        <dbReference type="Proteomes" id="UP000734854"/>
    </source>
</evidence>
<name>A0A8J5K950_ZINOF</name>
<organism evidence="3 4">
    <name type="scientific">Zingiber officinale</name>
    <name type="common">Ginger</name>
    <name type="synonym">Amomum zingiber</name>
    <dbReference type="NCBI Taxonomy" id="94328"/>
    <lineage>
        <taxon>Eukaryota</taxon>
        <taxon>Viridiplantae</taxon>
        <taxon>Streptophyta</taxon>
        <taxon>Embryophyta</taxon>
        <taxon>Tracheophyta</taxon>
        <taxon>Spermatophyta</taxon>
        <taxon>Magnoliopsida</taxon>
        <taxon>Liliopsida</taxon>
        <taxon>Zingiberales</taxon>
        <taxon>Zingiberaceae</taxon>
        <taxon>Zingiber</taxon>
    </lineage>
</organism>
<accession>A0A8J5K950</accession>
<keyword evidence="1" id="KW-0732">Signal</keyword>
<dbReference type="AlphaFoldDB" id="A0A8J5K950"/>
<dbReference type="SUPFAM" id="SSF51110">
    <property type="entry name" value="alpha-D-mannose-specific plant lectins"/>
    <property type="match status" value="1"/>
</dbReference>
<feature type="chain" id="PRO_5035212143" description="Bulb-type lectin domain-containing protein" evidence="1">
    <location>
        <begin position="19"/>
        <end position="99"/>
    </location>
</feature>
<feature type="signal peptide" evidence="1">
    <location>
        <begin position="1"/>
        <end position="18"/>
    </location>
</feature>